<dbReference type="SUPFAM" id="SSF56968">
    <property type="entry name" value="Lipovitellin-phosvitin complex, beta-sheet shell regions"/>
    <property type="match status" value="1"/>
</dbReference>
<feature type="domain" description="Vitellogenin" evidence="4">
    <location>
        <begin position="59"/>
        <end position="715"/>
    </location>
</feature>
<reference evidence="5" key="2">
    <citation type="journal article" date="2022" name="Res Sq">
        <title>Comparative Genomics Reveals Insights into the Divergent Evolution of Astigmatic Mites and Household Pest Adaptations.</title>
        <authorList>
            <person name="Xiong Q."/>
            <person name="Wan A.T.-Y."/>
            <person name="Liu X.-Y."/>
            <person name="Fung C.S.-H."/>
            <person name="Xiao X."/>
            <person name="Malainual N."/>
            <person name="Hou J."/>
            <person name="Wang L."/>
            <person name="Wang M."/>
            <person name="Yang K."/>
            <person name="Cui Y."/>
            <person name="Leung E."/>
            <person name="Nong W."/>
            <person name="Shin S.-K."/>
            <person name="Au S."/>
            <person name="Jeong K.Y."/>
            <person name="Chew F.T."/>
            <person name="Hui J."/>
            <person name="Leung T.F."/>
            <person name="Tungtrongchitr A."/>
            <person name="Zhong N."/>
            <person name="Liu Z."/>
            <person name="Tsui S."/>
        </authorList>
    </citation>
    <scope>NUCLEOTIDE SEQUENCE</scope>
    <source>
        <strain evidence="5">Derf</strain>
        <tissue evidence="5">Whole organism</tissue>
    </source>
</reference>
<evidence type="ECO:0000256" key="2">
    <source>
        <dbReference type="PROSITE-ProRule" id="PRU00557"/>
    </source>
</evidence>
<keyword evidence="1 3" id="KW-0732">Signal</keyword>
<dbReference type="PANTHER" id="PTHR23345:SF33">
    <property type="entry name" value="CROSSVEINLESS D"/>
    <property type="match status" value="1"/>
</dbReference>
<name>A0A922IE27_DERFA</name>
<sequence length="3067" mass="359690">MVKIILSSFLLTAVLVANSIHTTTARSFDRENRPNESKLICIKHCHLDDEFNNDKFIKFETGKSYVYAVKVTNEILAKINKTQTDGTVADNLIQIDGQARLDSINACEVSMHLENVNIRMSSTESSSPDKDEEIERYERQLQIPIIFSYKDGIVTEVCSPEHEQEEPFVINVKKSIISALQTISNIENNKKDQTVVETDYHGECNTDYHVIENGQDRYSVSKRKDLLKCINLEESDEFSDIGFLIEESREAHSECEQRIESHRVVESECHSSRSLDTLFDHFDIDLISRVHLQQVSASKNSQEFKKSNSILLNNQQQWLQDIFRLKKSPSLKSRSKSSVMEKVELKTVLQKICKDIKQNWNRVSTKTVDYVQQLTQAFRYESAETIKSIWDEQINIDEQQNFCGDQGKKLKDIFVDTAASIMHENTATIVRDELLRLNKKRDEDPMANERLRYLATSMAFAQYPSMVAIQQILPELLDNIHDSDIVLSISALIKSPIQQHQDYIKFKEEMYKKIVDIIMKNIQNEKAEVQNVRLFIALENVSPWTMVAEQERLLPVIVNSKWSDLIRVVAIKSFDAVQPTPTIRQSLLKIFANPDESNEIRIISYRTLIKTGTTVEELQQILNVIEKEQQSPHRHVYNYVCSHQKILRNTLNKVKHSSLPDNAPEFPEPASLMQVFLSRHYEYDYVEQKTGFGSFIETDVIMPNGNETFKIPRSITVNVTIPMGKTDRQMGVAEVTIRQEGFEGSISDKILSNIKHTLSKHQIDSELFGQLDSIVKSMTSSNATMSSHRRIQLLVNVDGKNIFLYDSDDRENCLSNMWKQLSKRLPIRIDETMIIMPWQKRIVIDQTSSGVPMYFEFNSTYIGSLEAIVVNKYQSTDGMDGFMELMLKPTFVAHTNVGFGIEGQENMMDQFRIVSQVLAAPTLHFQMEIKQAKQLRMKFLLPEQEQVWWKSETKIIKGRHSQVGHFNNEPTMVTKCTPDLMTKFLGVSLCKKTILTSSLLKQSEMKEIMVDYNEITLRKQTEQMQGIEMTLEMPEQFLAPMLIPEDESRMKFEFSIATPIANQSDQQKRFETEFVVELPVKQTDDQLSANFFIHVLKRKFQAHFQLFDGTQQKSFLFEIVNEQNVKLVHVNVDGQVQSDGSNSPKDAKFNVKAVLQPLEGMKIIDSKGMITYQKQQDGQQKVWIKFDFNDQSFVDMVINQNGQYDNGPFKISTETKIKIYEAHVEHGWLFVKDSKRIKSTNQIRYNQWSNVNEYETIDIEYELNGYDYRLPWLTDNIENLKRYLHYKLLSSQYPSLNVDISYNQKRQPDLMDDEFVWKFGKNLEMNQFRIERTTRKIHNVHDRESTRLDTEIQVQFTPKNIHYVMNAITDVTKYGEERKVSTNQVKIEEKKRHLLLIESNFHSEKTLSKPFHSHCDGEIKFHQFKFTVSYKDKIDEIETGKYRGKIEMAAVPESGSNELPQWAVKQLHIQYTLESDIDQYEGMIDLIANVRKFQYETFFENNLLGHCGQMGLFELHDKHMGNFELKNAMRREGEMIYELDIHHHHDDNDNCECKLAFNTGSYNNVKIGAHLKRNVRNNQLNGKFTAKKSGYSHETSVDMNQNVLDVSSLTKKQDQTIFMFKAHLNQQNQLDIQSESEFFILNVQYEHLDNKQNGSNVMVEFQLPQLQIEHQSKIQVNGQSNQEISQIQIDSQTRHYERNWLKFNFHTQSDQMSVFDGQFGGDLHGQIKIEQVQPNFYQLMVDIKAPGQQIIHQTKAKWQHHPYATIIDCCQLITFDMKNYLGERMLFDVVYNRQEQMAQKYVHELIISTRFSQAEFAWSPKKALVVLKTKLFNGIDHRTEFEEFNFPTIKFLSKTKQNNHQLIQLIGDLMFRNGQKSSMEAIIGDKNVVHMGFVPMKELSTQFESGDGIYRGSLQWTRTEPKQWLMKINGQKHSSQFKVIVDHECHDHTDIEWESSTIHGKLQHRLNDRLVRFDLIGEKNEKNDNFEHHSQARWDPDWREFSLTSETNKSGHKLISFDAAFVARQSFQLNAESNLKKFPIKLNAMINRNNRHVDFEFHDKLQDRRARFETKAKNIKDFRVHCAWGQPQDETKQIMIESKIQSQQNKAKIQGQWFEHHIECEGQMEKLENILESQIKMKAQYSNLESNDKKLAKFEHEYKQQEGTHDVLVECRNGQTNLLTGQARLKVRNSRSVEFEMKTETDLKDEWDLMNTQAKYEHRSNKKKNFGQILSLQMGSNDQKKSIHIKGQSDSKAITYELNFDSPNSTVEKKAKLEWNKPERKLQLNVYDKNGRIVDVNVDLFAKAVQKKFQIVSFTDRIPTIDVEAAFGDNSHLVFAVSYQQEKKLELVLNWFGKWRRDYRAEIMFQRWAEPRFEMMIQSHHPATFDNVDARFKYQNQEIQAKWNDRFGDDRHWQREATVQVDGHEVLHLNLDRIHRDDSQRPSTHEIVRYEGRLSGDYSGEGKAEIVLDKQTGQVKVLRVEAQEQSRYNQRYLVELFFRYQEQSESPQISGMAIERDHGKPVLIATYVEPPPMLVQMQTRINTLAHLYLPGDIDYQLLNEINYAHEDETPSSQPSNYRPIQHVKSKLLKKGSRTPIVDMTVEYVHKEQDPKEVRVEWRSPKFLANEPKVFKLRYNFDSIDSVCEKSKKFIEVDGQQKMQHKCSSLQMIFGDERNSQQKPTVSISMEFVKQPTAVNHSILFAVETMNESGPNRVVNFTMFSHLSPVSIGAKWHNVNRYGREQWGQIYFGTNQQLNVTKYYDIIFGGDRSSYSIHLEPKNIRQSYVDIKFNVWQLLKSVFDGSQPKRIEEFSERTDLYGWRNQMFEELKDEIRYKWLLFKRQIIDRELVMLIVDECQQIRHKMQNSDDYIARMIIQTLDKVSQCYEQWSDRYDIELILDEMLTAFYRYVEQFEWKLLNMVEDRCFQYEHCRQLYRKIRDYEIHQLVRRNVEKYIPQTMMNVWNDFNQQQPSLTKRVDQIYDQLQNGTLLKNNTVSNFVNEWANQFSSLFYGQQQQKQQKKFENQNEQTNWTSFESNNYNNDNEFYGSSNHHNDGNVNKIGQNIIKTSWF</sequence>
<comment type="caution">
    <text evidence="5">The sequence shown here is derived from an EMBL/GenBank/DDBJ whole genome shotgun (WGS) entry which is preliminary data.</text>
</comment>
<evidence type="ECO:0000313" key="6">
    <source>
        <dbReference type="Proteomes" id="UP000790347"/>
    </source>
</evidence>
<accession>A0A922IE27</accession>
<feature type="signal peptide" evidence="3">
    <location>
        <begin position="1"/>
        <end position="25"/>
    </location>
</feature>
<reference evidence="5" key="1">
    <citation type="submission" date="2013-05" db="EMBL/GenBank/DDBJ databases">
        <authorList>
            <person name="Yim A.K.Y."/>
            <person name="Chan T.F."/>
            <person name="Ji K.M."/>
            <person name="Liu X.Y."/>
            <person name="Zhou J.W."/>
            <person name="Li R.Q."/>
            <person name="Yang K.Y."/>
            <person name="Li J."/>
            <person name="Li M."/>
            <person name="Law P.T.W."/>
            <person name="Wu Y.L."/>
            <person name="Cai Z.L."/>
            <person name="Qin H."/>
            <person name="Bao Y."/>
            <person name="Leung R.K.K."/>
            <person name="Ng P.K.S."/>
            <person name="Zou J."/>
            <person name="Zhong X.J."/>
            <person name="Ran P.X."/>
            <person name="Zhong N.S."/>
            <person name="Liu Z.G."/>
            <person name="Tsui S.K.W."/>
        </authorList>
    </citation>
    <scope>NUCLEOTIDE SEQUENCE</scope>
    <source>
        <strain evidence="5">Derf</strain>
        <tissue evidence="5">Whole organism</tissue>
    </source>
</reference>
<dbReference type="SUPFAM" id="SSF48431">
    <property type="entry name" value="Lipovitellin-phosvitin complex, superhelical domain"/>
    <property type="match status" value="1"/>
</dbReference>
<dbReference type="EMBL" id="ASGP02000001">
    <property type="protein sequence ID" value="KAH9527609.1"/>
    <property type="molecule type" value="Genomic_DNA"/>
</dbReference>
<dbReference type="InterPro" id="IPR011030">
    <property type="entry name" value="Lipovitellin_superhlx_dom"/>
</dbReference>
<dbReference type="InterPro" id="IPR015819">
    <property type="entry name" value="Lipid_transp_b-sht_shell"/>
</dbReference>
<evidence type="ECO:0000256" key="1">
    <source>
        <dbReference type="ARBA" id="ARBA00022729"/>
    </source>
</evidence>
<dbReference type="Gene3D" id="2.30.230.10">
    <property type="entry name" value="Lipovitellin, beta-sheet shell regions, chain A"/>
    <property type="match status" value="1"/>
</dbReference>
<dbReference type="InterPro" id="IPR015816">
    <property type="entry name" value="Vitellinogen_b-sht_N"/>
</dbReference>
<dbReference type="InterPro" id="IPR050733">
    <property type="entry name" value="Vitellogenin/Apolipophorin"/>
</dbReference>
<gene>
    <name evidence="5" type="ORF">DERF_001616</name>
</gene>
<evidence type="ECO:0000313" key="5">
    <source>
        <dbReference type="EMBL" id="KAH9527609.1"/>
    </source>
</evidence>
<dbReference type="PANTHER" id="PTHR23345">
    <property type="entry name" value="VITELLOGENIN-RELATED"/>
    <property type="match status" value="1"/>
</dbReference>
<dbReference type="PROSITE" id="PS51211">
    <property type="entry name" value="VITELLOGENIN"/>
    <property type="match status" value="1"/>
</dbReference>
<dbReference type="Pfam" id="PF01347">
    <property type="entry name" value="Vitellogenin_N"/>
    <property type="match status" value="1"/>
</dbReference>
<protein>
    <recommendedName>
        <fullName evidence="4">Vitellogenin domain-containing protein</fullName>
    </recommendedName>
</protein>
<comment type="caution">
    <text evidence="2">Lacks conserved residue(s) required for the propagation of feature annotation.</text>
</comment>
<dbReference type="Proteomes" id="UP000790347">
    <property type="component" value="Unassembled WGS sequence"/>
</dbReference>
<feature type="chain" id="PRO_5037103246" description="Vitellogenin domain-containing protein" evidence="3">
    <location>
        <begin position="26"/>
        <end position="3067"/>
    </location>
</feature>
<organism evidence="5 6">
    <name type="scientific">Dermatophagoides farinae</name>
    <name type="common">American house dust mite</name>
    <dbReference type="NCBI Taxonomy" id="6954"/>
    <lineage>
        <taxon>Eukaryota</taxon>
        <taxon>Metazoa</taxon>
        <taxon>Ecdysozoa</taxon>
        <taxon>Arthropoda</taxon>
        <taxon>Chelicerata</taxon>
        <taxon>Arachnida</taxon>
        <taxon>Acari</taxon>
        <taxon>Acariformes</taxon>
        <taxon>Sarcoptiformes</taxon>
        <taxon>Astigmata</taxon>
        <taxon>Psoroptidia</taxon>
        <taxon>Analgoidea</taxon>
        <taxon>Pyroglyphidae</taxon>
        <taxon>Dermatophagoidinae</taxon>
        <taxon>Dermatophagoides</taxon>
    </lineage>
</organism>
<dbReference type="GO" id="GO:0005319">
    <property type="term" value="F:lipid transporter activity"/>
    <property type="evidence" value="ECO:0007669"/>
    <property type="project" value="InterPro"/>
</dbReference>
<proteinExistence type="predicted"/>
<dbReference type="Gene3D" id="1.25.10.20">
    <property type="entry name" value="Vitellinogen, superhelical"/>
    <property type="match status" value="1"/>
</dbReference>
<evidence type="ECO:0000256" key="3">
    <source>
        <dbReference type="SAM" id="SignalP"/>
    </source>
</evidence>
<dbReference type="SMART" id="SM00638">
    <property type="entry name" value="LPD_N"/>
    <property type="match status" value="1"/>
</dbReference>
<dbReference type="InterPro" id="IPR001747">
    <property type="entry name" value="Vitellogenin_N"/>
</dbReference>
<evidence type="ECO:0000259" key="4">
    <source>
        <dbReference type="PROSITE" id="PS51211"/>
    </source>
</evidence>
<keyword evidence="6" id="KW-1185">Reference proteome</keyword>